<name>A0A016VK29_9BILA</name>
<keyword evidence="1" id="KW-0812">Transmembrane</keyword>
<sequence length="102" mass="11739">MSIAAKFKLERPKAAHRARVLRGRFSEILPFSSLKMSLRLADRIGALRVTRNLQSYPLLGVSSFLVGRPELNVRSCLIFAYLLFQFCIYSLSYFSFQTRPFS</sequence>
<organism evidence="2 3">
    <name type="scientific">Ancylostoma ceylanicum</name>
    <dbReference type="NCBI Taxonomy" id="53326"/>
    <lineage>
        <taxon>Eukaryota</taxon>
        <taxon>Metazoa</taxon>
        <taxon>Ecdysozoa</taxon>
        <taxon>Nematoda</taxon>
        <taxon>Chromadorea</taxon>
        <taxon>Rhabditida</taxon>
        <taxon>Rhabditina</taxon>
        <taxon>Rhabditomorpha</taxon>
        <taxon>Strongyloidea</taxon>
        <taxon>Ancylostomatidae</taxon>
        <taxon>Ancylostomatinae</taxon>
        <taxon>Ancylostoma</taxon>
    </lineage>
</organism>
<feature type="transmembrane region" description="Helical" evidence="1">
    <location>
        <begin position="76"/>
        <end position="96"/>
    </location>
</feature>
<keyword evidence="1" id="KW-1133">Transmembrane helix</keyword>
<evidence type="ECO:0000256" key="1">
    <source>
        <dbReference type="SAM" id="Phobius"/>
    </source>
</evidence>
<accession>A0A016VK29</accession>
<comment type="caution">
    <text evidence="2">The sequence shown here is derived from an EMBL/GenBank/DDBJ whole genome shotgun (WGS) entry which is preliminary data.</text>
</comment>
<gene>
    <name evidence="2" type="primary">Acey_s0009.g700</name>
    <name evidence="2" type="ORF">Y032_0009g700</name>
</gene>
<dbReference type="AlphaFoldDB" id="A0A016VK29"/>
<dbReference type="EMBL" id="JARK01001345">
    <property type="protein sequence ID" value="EYC27397.1"/>
    <property type="molecule type" value="Genomic_DNA"/>
</dbReference>
<keyword evidence="1" id="KW-0472">Membrane</keyword>
<protein>
    <submittedName>
        <fullName evidence="2">Uncharacterized protein</fullName>
    </submittedName>
</protein>
<keyword evidence="3" id="KW-1185">Reference proteome</keyword>
<evidence type="ECO:0000313" key="3">
    <source>
        <dbReference type="Proteomes" id="UP000024635"/>
    </source>
</evidence>
<proteinExistence type="predicted"/>
<evidence type="ECO:0000313" key="2">
    <source>
        <dbReference type="EMBL" id="EYC27397.1"/>
    </source>
</evidence>
<reference evidence="3" key="1">
    <citation type="journal article" date="2015" name="Nat. Genet.">
        <title>The genome and transcriptome of the zoonotic hookworm Ancylostoma ceylanicum identify infection-specific gene families.</title>
        <authorList>
            <person name="Schwarz E.M."/>
            <person name="Hu Y."/>
            <person name="Antoshechkin I."/>
            <person name="Miller M.M."/>
            <person name="Sternberg P.W."/>
            <person name="Aroian R.V."/>
        </authorList>
    </citation>
    <scope>NUCLEOTIDE SEQUENCE</scope>
    <source>
        <strain evidence="3">HY135</strain>
    </source>
</reference>
<dbReference type="Proteomes" id="UP000024635">
    <property type="component" value="Unassembled WGS sequence"/>
</dbReference>